<protein>
    <recommendedName>
        <fullName evidence="6">Thioredoxin domain-containing protein</fullName>
    </recommendedName>
</protein>
<feature type="chain" id="PRO_5036299492" description="Thioredoxin domain-containing protein" evidence="1">
    <location>
        <begin position="20"/>
        <end position="414"/>
    </location>
</feature>
<organism evidence="3 4">
    <name type="scientific">Mesotoga infera</name>
    <dbReference type="NCBI Taxonomy" id="1236046"/>
    <lineage>
        <taxon>Bacteria</taxon>
        <taxon>Thermotogati</taxon>
        <taxon>Thermotogota</taxon>
        <taxon>Thermotogae</taxon>
        <taxon>Kosmotogales</taxon>
        <taxon>Kosmotogaceae</taxon>
        <taxon>Mesotoga</taxon>
    </lineage>
</organism>
<keyword evidence="1" id="KW-0732">Signal</keyword>
<evidence type="ECO:0000256" key="1">
    <source>
        <dbReference type="SAM" id="SignalP"/>
    </source>
</evidence>
<dbReference type="Proteomes" id="UP000264215">
    <property type="component" value="Unassembled WGS sequence"/>
</dbReference>
<dbReference type="EMBL" id="DQBS01000129">
    <property type="protein sequence ID" value="HCO70015.1"/>
    <property type="molecule type" value="Genomic_DNA"/>
</dbReference>
<reference evidence="4" key="2">
    <citation type="journal article" date="2015" name="MBio">
        <title>Genome-Resolved Metagenomic Analysis Reveals Roles for Candidate Phyla and Other Microbial Community Members in Biogeochemical Transformations in Oil Reservoirs.</title>
        <authorList>
            <person name="Hu P."/>
            <person name="Tom L."/>
            <person name="Singh A."/>
            <person name="Thomas B.C."/>
            <person name="Baker B.J."/>
            <person name="Piceno Y.M."/>
            <person name="Andersen G.L."/>
            <person name="Banfield J.F."/>
        </authorList>
    </citation>
    <scope>NUCLEOTIDE SEQUENCE [LARGE SCALE GENOMIC DNA]</scope>
</reference>
<evidence type="ECO:0008006" key="6">
    <source>
        <dbReference type="Google" id="ProtNLM"/>
    </source>
</evidence>
<reference evidence="3" key="1">
    <citation type="journal article" date="2015" name="MBio">
        <title>Genome-resolved metagenomic analysis reveals roles for candidate phyla and other microbial community members in biogeochemical transformations in oil reservoirs.</title>
        <authorList>
            <person name="Hu P."/>
            <person name="Tom L."/>
            <person name="Singh A."/>
            <person name="Thomas B.C."/>
            <person name="Baker B.J."/>
            <person name="Piceno Y.M."/>
            <person name="Andersen G.L."/>
            <person name="Banfield J.F."/>
        </authorList>
    </citation>
    <scope>NUCLEOTIDE SEQUENCE [LARGE SCALE GENOMIC DNA]</scope>
    <source>
        <strain evidence="3">46_47</strain>
    </source>
</reference>
<evidence type="ECO:0000313" key="4">
    <source>
        <dbReference type="Proteomes" id="UP000054260"/>
    </source>
</evidence>
<name>A0A101H0V6_9BACT</name>
<reference evidence="2 5" key="3">
    <citation type="journal article" date="2018" name="Nat. Biotechnol.">
        <title>A standardized bacterial taxonomy based on genome phylogeny substantially revises the tree of life.</title>
        <authorList>
            <person name="Parks D.H."/>
            <person name="Chuvochina M."/>
            <person name="Waite D.W."/>
            <person name="Rinke C."/>
            <person name="Skarshewski A."/>
            <person name="Chaumeil P.A."/>
            <person name="Hugenholtz P."/>
        </authorList>
    </citation>
    <scope>NUCLEOTIDE SEQUENCE [LARGE SCALE GENOMIC DNA]</scope>
    <source>
        <strain evidence="2">UBA9905</strain>
    </source>
</reference>
<dbReference type="PATRIC" id="fig|1236046.6.peg.805"/>
<dbReference type="AlphaFoldDB" id="A0A101H0V6"/>
<evidence type="ECO:0000313" key="5">
    <source>
        <dbReference type="Proteomes" id="UP000264215"/>
    </source>
</evidence>
<accession>A0A101H0V6</accession>
<gene>
    <name evidence="2" type="ORF">DIT26_05450</name>
    <name evidence="3" type="ORF">XD86_0676</name>
</gene>
<dbReference type="EMBL" id="LGGH01000084">
    <property type="protein sequence ID" value="KUK67650.1"/>
    <property type="molecule type" value="Genomic_DNA"/>
</dbReference>
<evidence type="ECO:0000313" key="2">
    <source>
        <dbReference type="EMBL" id="HCO70015.1"/>
    </source>
</evidence>
<proteinExistence type="predicted"/>
<comment type="caution">
    <text evidence="3">The sequence shown here is derived from an EMBL/GenBank/DDBJ whole genome shotgun (WGS) entry which is preliminary data.</text>
</comment>
<evidence type="ECO:0000313" key="3">
    <source>
        <dbReference type="EMBL" id="KUK67650.1"/>
    </source>
</evidence>
<feature type="signal peptide" evidence="1">
    <location>
        <begin position="1"/>
        <end position="19"/>
    </location>
</feature>
<dbReference type="Proteomes" id="UP000054260">
    <property type="component" value="Unassembled WGS sequence"/>
</dbReference>
<sequence length="414" mass="46525">MKRAMLFLILSLCFVTTFAAGLTGYLTQQIPWMAGNEMTLVPLSESKPDTLEAPSIKGLKYGLLELGAKPIVFALIPGEIPLLWIDANNNGNVLDDPTIAPDFKETHQDTTTYEWITRVKAFYELEGYWESRSVKLLARKTGLTGELEIRYCLYEHMEGLVWAADGPRKLKLFTLDPKGFYSRDQVYYGVDTDGDGEIALIHDSYEIFLHGEVFSLNGKAYRLGEVSEDGKKVSFEETGYAPTEKPRFLKGEALPIPGVLQTDPSVNAAFFEGSPSLIVLSKVSPATVVEPVYSDCDCSSLSAFERFRLDGIIDLARRYTDLKILWVLTGKEQVEPEAALMENIYLRDERSLVDFYGFPGEERVFIVDSKGVIAELDSYWVDEASLDTDRPQNGKLMLNYSDIKRTVEALYKTD</sequence>